<dbReference type="InterPro" id="IPR036412">
    <property type="entry name" value="HAD-like_sf"/>
</dbReference>
<dbReference type="Gene3D" id="3.40.50.1000">
    <property type="entry name" value="HAD superfamily/HAD-like"/>
    <property type="match status" value="1"/>
</dbReference>
<accession>A0AAD9ILW8</accession>
<comment type="caution">
    <text evidence="1">The sequence shown here is derived from an EMBL/GenBank/DDBJ whole genome shotgun (WGS) entry which is preliminary data.</text>
</comment>
<dbReference type="InterPro" id="IPR023214">
    <property type="entry name" value="HAD_sf"/>
</dbReference>
<dbReference type="PANTHER" id="PTHR43611:SF3">
    <property type="entry name" value="FLAVIN MONONUCLEOTIDE HYDROLASE 1, CHLOROPLATIC"/>
    <property type="match status" value="1"/>
</dbReference>
<dbReference type="PANTHER" id="PTHR43611">
    <property type="entry name" value="ALPHA-D-GLUCOSE 1-PHOSPHATE PHOSPHATASE"/>
    <property type="match status" value="1"/>
</dbReference>
<dbReference type="InterPro" id="IPR006439">
    <property type="entry name" value="HAD-SF_hydro_IA"/>
</dbReference>
<name>A0AAD9ILW8_PROWI</name>
<dbReference type="Pfam" id="PF00702">
    <property type="entry name" value="Hydrolase"/>
    <property type="match status" value="1"/>
</dbReference>
<sequence length="195" mass="22427">MDTIVKDPFYEHMPAFFGMDFDEVTLCKLKHPTNWSRFERAEITESQLFEEFWRPEVDGPEFDGSALREHMASRYELLEGVPELLQRLAAAGYELHAFSNYPVWWLEIETRLRLSQLLPWTFLSCQGPTAGRRKPEPAAFEAAARHLGVASLDDLLLVDDQRRNVEAAQKLGLQAVQFQSAAQLEQSLQELGLRF</sequence>
<organism evidence="1 2">
    <name type="scientific">Prototheca wickerhamii</name>
    <dbReference type="NCBI Taxonomy" id="3111"/>
    <lineage>
        <taxon>Eukaryota</taxon>
        <taxon>Viridiplantae</taxon>
        <taxon>Chlorophyta</taxon>
        <taxon>core chlorophytes</taxon>
        <taxon>Trebouxiophyceae</taxon>
        <taxon>Chlorellales</taxon>
        <taxon>Chlorellaceae</taxon>
        <taxon>Prototheca</taxon>
    </lineage>
</organism>
<protein>
    <submittedName>
        <fullName evidence="1">Uncharacterized protein</fullName>
    </submittedName>
</protein>
<reference evidence="1" key="1">
    <citation type="submission" date="2021-01" db="EMBL/GenBank/DDBJ databases">
        <authorList>
            <person name="Eckstrom K.M.E."/>
        </authorList>
    </citation>
    <scope>NUCLEOTIDE SEQUENCE</scope>
    <source>
        <strain evidence="1">UVCC 0001</strain>
    </source>
</reference>
<evidence type="ECO:0000313" key="2">
    <source>
        <dbReference type="Proteomes" id="UP001255856"/>
    </source>
</evidence>
<dbReference type="EMBL" id="JASFZW010000002">
    <property type="protein sequence ID" value="KAK2079554.1"/>
    <property type="molecule type" value="Genomic_DNA"/>
</dbReference>
<proteinExistence type="predicted"/>
<dbReference type="Proteomes" id="UP001255856">
    <property type="component" value="Unassembled WGS sequence"/>
</dbReference>
<dbReference type="AlphaFoldDB" id="A0AAD9ILW8"/>
<evidence type="ECO:0000313" key="1">
    <source>
        <dbReference type="EMBL" id="KAK2079554.1"/>
    </source>
</evidence>
<gene>
    <name evidence="1" type="ORF">QBZ16_001948</name>
</gene>
<dbReference type="NCBIfam" id="TIGR01509">
    <property type="entry name" value="HAD-SF-IA-v3"/>
    <property type="match status" value="1"/>
</dbReference>
<keyword evidence="2" id="KW-1185">Reference proteome</keyword>
<dbReference type="SUPFAM" id="SSF56784">
    <property type="entry name" value="HAD-like"/>
    <property type="match status" value="1"/>
</dbReference>